<dbReference type="InterPro" id="IPR005545">
    <property type="entry name" value="YCII"/>
</dbReference>
<dbReference type="PANTHER" id="PTHR37828:SF1">
    <property type="entry name" value="YCII-RELATED DOMAIN-CONTAINING PROTEIN"/>
    <property type="match status" value="1"/>
</dbReference>
<dbReference type="AlphaFoldDB" id="A0A969WBJ3"/>
<dbReference type="Pfam" id="PF03795">
    <property type="entry name" value="YCII"/>
    <property type="match status" value="1"/>
</dbReference>
<dbReference type="PANTHER" id="PTHR37828">
    <property type="entry name" value="GSR2449 PROTEIN"/>
    <property type="match status" value="1"/>
</dbReference>
<name>A0A969WBJ3_9GAMM</name>
<feature type="domain" description="YCII-related" evidence="2">
    <location>
        <begin position="21"/>
        <end position="94"/>
    </location>
</feature>
<evidence type="ECO:0000313" key="4">
    <source>
        <dbReference type="Proteomes" id="UP000653472"/>
    </source>
</evidence>
<dbReference type="Gene3D" id="3.30.70.1060">
    <property type="entry name" value="Dimeric alpha+beta barrel"/>
    <property type="match status" value="1"/>
</dbReference>
<comment type="similarity">
    <text evidence="1">Belongs to the YciI family.</text>
</comment>
<accession>A0A969WBJ3</accession>
<dbReference type="InterPro" id="IPR011008">
    <property type="entry name" value="Dimeric_a/b-barrel"/>
</dbReference>
<dbReference type="RefSeq" id="WP_168148404.1">
    <property type="nucleotide sequence ID" value="NZ_JAAVXB010000006.1"/>
</dbReference>
<dbReference type="Proteomes" id="UP000653472">
    <property type="component" value="Unassembled WGS sequence"/>
</dbReference>
<evidence type="ECO:0000259" key="2">
    <source>
        <dbReference type="Pfam" id="PF03795"/>
    </source>
</evidence>
<proteinExistence type="inferred from homology"/>
<evidence type="ECO:0000256" key="1">
    <source>
        <dbReference type="ARBA" id="ARBA00007689"/>
    </source>
</evidence>
<dbReference type="EMBL" id="JAAVXB010000006">
    <property type="protein sequence ID" value="NKF23080.1"/>
    <property type="molecule type" value="Genomic_DNA"/>
</dbReference>
<sequence>MQQMLRLPLYVVQSRPLGDVAAMRAKLHAHLRYMIDLEAAGVLFASGPYVDEAGGMDGAGMTILRAINLEAATAIARRDPMVVAGLRTVEVRRWLINEGVISLNVRFSQGSASLS</sequence>
<evidence type="ECO:0000313" key="3">
    <source>
        <dbReference type="EMBL" id="NKF23080.1"/>
    </source>
</evidence>
<dbReference type="SUPFAM" id="SSF54909">
    <property type="entry name" value="Dimeric alpha+beta barrel"/>
    <property type="match status" value="1"/>
</dbReference>
<comment type="caution">
    <text evidence="3">The sequence shown here is derived from an EMBL/GenBank/DDBJ whole genome shotgun (WGS) entry which is preliminary data.</text>
</comment>
<protein>
    <recommendedName>
        <fullName evidence="2">YCII-related domain-containing protein</fullName>
    </recommendedName>
</protein>
<organism evidence="3 4">
    <name type="scientific">Solimonas marina</name>
    <dbReference type="NCBI Taxonomy" id="2714601"/>
    <lineage>
        <taxon>Bacteria</taxon>
        <taxon>Pseudomonadati</taxon>
        <taxon>Pseudomonadota</taxon>
        <taxon>Gammaproteobacteria</taxon>
        <taxon>Nevskiales</taxon>
        <taxon>Nevskiaceae</taxon>
        <taxon>Solimonas</taxon>
    </lineage>
</organism>
<reference evidence="3" key="1">
    <citation type="submission" date="2020-03" db="EMBL/GenBank/DDBJ databases">
        <title>Solimonas marina sp. nov., isolated from deep seawater of the Pacific Ocean.</title>
        <authorList>
            <person name="Liu X."/>
            <person name="Lai Q."/>
            <person name="Sun F."/>
            <person name="Gai Y."/>
            <person name="Li G."/>
            <person name="Shao Z."/>
        </authorList>
    </citation>
    <scope>NUCLEOTIDE SEQUENCE</scope>
    <source>
        <strain evidence="3">C16B3</strain>
    </source>
</reference>
<gene>
    <name evidence="3" type="ORF">G7Y82_12205</name>
</gene>
<keyword evidence="4" id="KW-1185">Reference proteome</keyword>